<dbReference type="InterPro" id="IPR039919">
    <property type="entry name" value="ARHGEF10/ARHGEF17"/>
</dbReference>
<feature type="compositionally biased region" description="Low complexity" evidence="3">
    <location>
        <begin position="1620"/>
        <end position="1633"/>
    </location>
</feature>
<dbReference type="GO" id="GO:0005085">
    <property type="term" value="F:guanyl-nucleotide exchange factor activity"/>
    <property type="evidence" value="ECO:0007669"/>
    <property type="project" value="UniProtKB-KW"/>
</dbReference>
<feature type="region of interest" description="Disordered" evidence="3">
    <location>
        <begin position="1555"/>
        <end position="1575"/>
    </location>
</feature>
<dbReference type="SUPFAM" id="SSF48065">
    <property type="entry name" value="DBL homology domain (DH-domain)"/>
    <property type="match status" value="1"/>
</dbReference>
<feature type="compositionally biased region" description="Polar residues" evidence="3">
    <location>
        <begin position="1904"/>
        <end position="1916"/>
    </location>
</feature>
<dbReference type="Gene3D" id="1.20.900.10">
    <property type="entry name" value="Dbl homology (DH) domain"/>
    <property type="match status" value="1"/>
</dbReference>
<feature type="region of interest" description="Disordered" evidence="3">
    <location>
        <begin position="1140"/>
        <end position="1166"/>
    </location>
</feature>
<reference evidence="5" key="1">
    <citation type="submission" date="2021-11" db="EMBL/GenBank/DDBJ databases">
        <authorList>
            <person name="Schell T."/>
        </authorList>
    </citation>
    <scope>NUCLEOTIDE SEQUENCE</scope>
    <source>
        <strain evidence="5">M5</strain>
    </source>
</reference>
<dbReference type="InterPro" id="IPR036322">
    <property type="entry name" value="WD40_repeat_dom_sf"/>
</dbReference>
<feature type="compositionally biased region" description="Low complexity" evidence="3">
    <location>
        <begin position="1143"/>
        <end position="1159"/>
    </location>
</feature>
<evidence type="ECO:0000259" key="4">
    <source>
        <dbReference type="PROSITE" id="PS50010"/>
    </source>
</evidence>
<feature type="region of interest" description="Disordered" evidence="3">
    <location>
        <begin position="1894"/>
        <end position="1916"/>
    </location>
</feature>
<feature type="region of interest" description="Disordered" evidence="3">
    <location>
        <begin position="1266"/>
        <end position="1288"/>
    </location>
</feature>
<protein>
    <recommendedName>
        <fullName evidence="4">DH domain-containing protein</fullName>
    </recommendedName>
</protein>
<dbReference type="Gene3D" id="2.30.29.30">
    <property type="entry name" value="Pleckstrin-homology domain (PH domain)/Phosphotyrosine-binding domain (PTB)"/>
    <property type="match status" value="1"/>
</dbReference>
<keyword evidence="6" id="KW-1185">Reference proteome</keyword>
<dbReference type="Proteomes" id="UP000789390">
    <property type="component" value="Unassembled WGS sequence"/>
</dbReference>
<dbReference type="GO" id="GO:0005737">
    <property type="term" value="C:cytoplasm"/>
    <property type="evidence" value="ECO:0007669"/>
    <property type="project" value="UniProtKB-ARBA"/>
</dbReference>
<evidence type="ECO:0000256" key="2">
    <source>
        <dbReference type="ARBA" id="ARBA00022658"/>
    </source>
</evidence>
<dbReference type="OrthoDB" id="4066896at2759"/>
<dbReference type="SUPFAM" id="SSF50978">
    <property type="entry name" value="WD40 repeat-like"/>
    <property type="match status" value="1"/>
</dbReference>
<feature type="compositionally biased region" description="Polar residues" evidence="3">
    <location>
        <begin position="2537"/>
        <end position="2564"/>
    </location>
</feature>
<evidence type="ECO:0000313" key="6">
    <source>
        <dbReference type="Proteomes" id="UP000789390"/>
    </source>
</evidence>
<feature type="compositionally biased region" description="Polar residues" evidence="3">
    <location>
        <begin position="1555"/>
        <end position="1565"/>
    </location>
</feature>
<keyword evidence="2" id="KW-0344">Guanine-nucleotide releasing factor</keyword>
<dbReference type="EMBL" id="CAKKLH010000001">
    <property type="protein sequence ID" value="CAH0098291.1"/>
    <property type="molecule type" value="Genomic_DNA"/>
</dbReference>
<evidence type="ECO:0000256" key="1">
    <source>
        <dbReference type="ARBA" id="ARBA00022553"/>
    </source>
</evidence>
<dbReference type="GO" id="GO:0051496">
    <property type="term" value="P:positive regulation of stress fiber assembly"/>
    <property type="evidence" value="ECO:0007669"/>
    <property type="project" value="UniProtKB-ARBA"/>
</dbReference>
<keyword evidence="1" id="KW-0597">Phosphoprotein</keyword>
<dbReference type="SMART" id="SM00325">
    <property type="entry name" value="RhoGEF"/>
    <property type="match status" value="1"/>
</dbReference>
<dbReference type="PANTHER" id="PTHR12877:SF15">
    <property type="entry name" value="RHO GUANINE NUCLEOTIDE EXCHANGE FACTOR 17"/>
    <property type="match status" value="1"/>
</dbReference>
<feature type="region of interest" description="Disordered" evidence="3">
    <location>
        <begin position="1615"/>
        <end position="1635"/>
    </location>
</feature>
<dbReference type="GO" id="GO:0030036">
    <property type="term" value="P:actin cytoskeleton organization"/>
    <property type="evidence" value="ECO:0007669"/>
    <property type="project" value="TreeGrafter"/>
</dbReference>
<proteinExistence type="predicted"/>
<dbReference type="FunFam" id="1.20.900.10:FF:000003">
    <property type="entry name" value="Rho guanine nucleotide exchange factor 10 like"/>
    <property type="match status" value="1"/>
</dbReference>
<feature type="compositionally biased region" description="Low complexity" evidence="3">
    <location>
        <begin position="1961"/>
        <end position="1974"/>
    </location>
</feature>
<feature type="compositionally biased region" description="Basic residues" evidence="3">
    <location>
        <begin position="685"/>
        <end position="698"/>
    </location>
</feature>
<evidence type="ECO:0000313" key="5">
    <source>
        <dbReference type="EMBL" id="CAH0098291.1"/>
    </source>
</evidence>
<dbReference type="InterPro" id="IPR011993">
    <property type="entry name" value="PH-like_dom_sf"/>
</dbReference>
<feature type="region of interest" description="Disordered" evidence="3">
    <location>
        <begin position="1937"/>
        <end position="1975"/>
    </location>
</feature>
<feature type="compositionally biased region" description="Basic and acidic residues" evidence="3">
    <location>
        <begin position="1475"/>
        <end position="1486"/>
    </location>
</feature>
<feature type="compositionally biased region" description="Acidic residues" evidence="3">
    <location>
        <begin position="1464"/>
        <end position="1473"/>
    </location>
</feature>
<dbReference type="PANTHER" id="PTHR12877">
    <property type="entry name" value="RHO GUANINE NUCLEOTIDE EXCHANGE FACTOR"/>
    <property type="match status" value="1"/>
</dbReference>
<organism evidence="5 6">
    <name type="scientific">Daphnia galeata</name>
    <dbReference type="NCBI Taxonomy" id="27404"/>
    <lineage>
        <taxon>Eukaryota</taxon>
        <taxon>Metazoa</taxon>
        <taxon>Ecdysozoa</taxon>
        <taxon>Arthropoda</taxon>
        <taxon>Crustacea</taxon>
        <taxon>Branchiopoda</taxon>
        <taxon>Diplostraca</taxon>
        <taxon>Cladocera</taxon>
        <taxon>Anomopoda</taxon>
        <taxon>Daphniidae</taxon>
        <taxon>Daphnia</taxon>
    </lineage>
</organism>
<feature type="compositionally biased region" description="Low complexity" evidence="3">
    <location>
        <begin position="2519"/>
        <end position="2528"/>
    </location>
</feature>
<comment type="caution">
    <text evidence="5">The sequence shown here is derived from an EMBL/GenBank/DDBJ whole genome shotgun (WGS) entry which is preliminary data.</text>
</comment>
<feature type="region of interest" description="Disordered" evidence="3">
    <location>
        <begin position="674"/>
        <end position="755"/>
    </location>
</feature>
<accession>A0A8J2RAF0</accession>
<dbReference type="Pfam" id="PF19057">
    <property type="entry name" value="PH_19"/>
    <property type="match status" value="1"/>
</dbReference>
<evidence type="ECO:0000256" key="3">
    <source>
        <dbReference type="SAM" id="MobiDB-lite"/>
    </source>
</evidence>
<dbReference type="InterPro" id="IPR000219">
    <property type="entry name" value="DH_dom"/>
</dbReference>
<dbReference type="CDD" id="cd00160">
    <property type="entry name" value="RhoGEF"/>
    <property type="match status" value="1"/>
</dbReference>
<name>A0A8J2RAF0_9CRUS</name>
<sequence>MNTNIPEAGKSINRLSERRGLGSLTLNQESVLKLGSATSEQYGNEVAETVIDENARSYPVVSSKRKKMSYFRSMQQQDGAEISDVTVEELSRDCPPAGLSPASSPSSKYRALPGCSPRWPHTYHHGTIFSFPSLPSSVSSSTSYRRRRLFYPFSSVGLIACNRYTASRRLSTLVEKPVGDASIQLAYPIQNSALFDGDNTVLNRPLFDLKSSADSEVTDTSTKPIGLPYSPGLYPVWQTDLTVNPSTPVLLTNVSSASSSEHSPTLFQQHQISNNETHQRFLSDQHKTSTTSVYQYTKHSSLRVPDLPSHHHQQQSAYRVDNNRTTSNFCTNRARVVSLNSSCDGAQIKKFLSLTPSDCNCNNLSEAATNHNPHQQQYSSRVNKISPKQSDVVEDSSNVIRGILPYIDTFPPTSMDGHSSPLATPIMSLYAGGLSPSSHGATSAPMVDVQAVETSQSTSVALQAPTYTSRHYINSKNHGMACKTCSCESCQEQGASSSDIPRLSESICASTTTSTATSSADDTSRLSTISIGSQIGKTLNEPNKKTTTLNIQSWPLNEKASDVCPLPNRPARSRSPHAVFCHASGEAERDRRAYSADRPFCAQYPSSTVEATKKVNENSSSRISTYPKTDVSSTKVERLRQLTQRLRPSSTYSMGKCRSPDLVQLAPVTESIQNKLPPIPIAPPRHPRTRSERKKISRSKKDSATSTSDLNPPTKPIPSIGTSQNPNDTAFPNLENGSVTRKKETCANIPPNTIPPIEESVETHLRSLPNTDQINPQPHKTLFSDNSRLSTSTNHPNSANDDIFDEVHLTLSRLNPRIMVGTYQQRTIPFRSASFSQIDVGADGTYNRRPRTSITLKPVTYSIGKDVSSNSGLPYSGSLPRRLKISERNSGDVSNTPEINLPDDTKAMSAVPIASPVIDDPEPCTTEGITLVSSSYESSDPIHSHDASIKDNNESVCDKFSDSVALHELVNLSKLNPNEPDCDEPARNQVNQQLSSDSLNDGIISKTNLIEVSEQNIKAIPAFTDFGDSFPFAEHTPCSTELKTEKEEPIDISSYETTEVSVSAEIRLSPLPNNDAETPELDMPGNLIDAESLASSKPLPVLDLLELNNHLLRLRAATRDTTLDRLADLEVAAQFGEPVPMLSPSLDSSGASSRNSVVRSSDHSDSRPWLNELFRLATNFEKEESGWSLPNEKCADHLTNCSSENVLKSREYSTVQDDPIAHSEDNSQPFDEIVTFAQPNGDILATLANTDTVNITRNLINQRSLLDRKSSKRRRHSSSTTSTNITGHKGFYMKSRRGRFLTFPPAWSNMYSIYGIENKILGIGTVCGLSSLDDDDRAPIINLEKYERKHFALDVDYGKHAERSSVTDGPNFIEDSDDFQSLLVETEKNTLYSKPKCSVVEMSLSSQSQTLQIPEKSIEAISSCASRLAMGSSLEGTLNVKDTSISEIPKGQLLIGESHYASVESDEPEDSTGDDNLKQSNIRETEDIQDMCHKPCRIIEPTAIDEGSPKTNHRLKVSLSVTLAPELSCSNSESLRHMSLSPYCSDLESNAFSLSTEKAQRSPQNPRRYGLKRRPLRGPYGEMLEAEMNKSEFSKMYAKRNEDLSFLRELSPRINREAKSSSPRPMSPSSGISHMPISEAVTSNWSNITANTRQNSMALPTSHSLDDSQLKIGYNSATLPIEISGSPRHTRLVLPKRKNSANIPYEMLDSDSEVNSHMTGTKLSPAMSSPPLHCLENHQNLPKVIENGMNNPIPMSSHQRTLSSPCQLVLNEGGFTSEDEPELLELTSLSSLSRSTAQLLNSESTNTNIFPVTRLGSTKRSRIVSLRVMKRKLSCTAIVDAETQQCQYNYEAYGVGWKMSQHPQLTVDCKCPPINAFSPTKGSCITSLVRQNTWDSETRHRQETPTPLGSSVTSNHLPGCSIDAETEAVAVLTSDFTRKGRNSDPSLSSELNHPPLSGFLTSSPSNDSYPTSSDCDTRTHAIGELYDTERSYVESLQILVTKYLQPLKGSEYSGLVESNLVDEIFFQIPAILVHHEVFLEELRKRMESWDSKQCVGGVFLDTLTKPSVIETYTAYINHWKHAKEAIKTACLAKSAFSKFLEATAREHKGKLALDSLLIMPVQRIPRYELLIKMLLKHTPREHPDHALLLDAQREVHELAVKINCVEREAYGAEQQQATLRELESLVEGLGPGNLATPERAFIRHDCVTIPSALGTRKERGFFLFSDLLVITSVKRRSAAIRKSSSYSTSGIASTLEANKFKLLMRVPLDDLEVTKNKEDNSKRTTKDLEHIEEDLAILNQITELVSSLHVSHSSLDEAIKEIQQGIQRQLTDKPNISTDPQLATLDLAICTRDGIETLSVTFTTSEKRASWEESFSETKLKLRAMSPERRPPPEFLMPLPIRKTRAGLQFTCAAPTVTWNTQHLNDVWVCNSDGYVGQVCILSLHPEPNVTSCNGVCNARITCIAAIPAAPLTSDESANNLISSCIFKRDSKFESSTLCASNSNEIQSPVCTNFELESESSSESSGSEESADEDPGTSGTYSRYRSNSIPTEVTVQPASEETDTTNQATMWLGTEDGCIHIYHCGENIRLKKNRTRIQQGAAVLCLVYMDNCVFASLANGDVLIYQRTPNGTWNINEPQCVAVGSIIGPVTRMLPVSNGLWCTSQNTVKILNISTLTIEDQFAVSSDSQRSVLSLASNGLGVWVAMQGSAVVRLFHAFTHECICDVNLAPAVNKMLSGCDDIIRQHKAACLRVTSMMLFRDLLWVGTSAGVILTIPTPHLTSTSSRLSSPPCVTGLSHGHTGHVRFLTCVEAIRDSHILRSSRLHHTHHGLSLKSKDSLAGVISSASNIPSHGTRLLVISGGDGYEDFRHSGLSDSVGREDSTNHLLLWQV</sequence>
<gene>
    <name evidence="5" type="ORF">DGAL_LOCUS340</name>
</gene>
<feature type="compositionally biased region" description="Polar residues" evidence="3">
    <location>
        <begin position="720"/>
        <end position="739"/>
    </location>
</feature>
<feature type="region of interest" description="Disordered" evidence="3">
    <location>
        <begin position="1461"/>
        <end position="1486"/>
    </location>
</feature>
<dbReference type="PROSITE" id="PS50010">
    <property type="entry name" value="DH_2"/>
    <property type="match status" value="1"/>
</dbReference>
<dbReference type="InterPro" id="IPR035899">
    <property type="entry name" value="DBL_dom_sf"/>
</dbReference>
<dbReference type="Pfam" id="PF19056">
    <property type="entry name" value="WD40_2"/>
    <property type="match status" value="1"/>
</dbReference>
<feature type="domain" description="DH" evidence="4">
    <location>
        <begin position="1977"/>
        <end position="2165"/>
    </location>
</feature>
<dbReference type="Pfam" id="PF00621">
    <property type="entry name" value="RhoGEF"/>
    <property type="match status" value="1"/>
</dbReference>
<dbReference type="SUPFAM" id="SSF50729">
    <property type="entry name" value="PH domain-like"/>
    <property type="match status" value="1"/>
</dbReference>
<feature type="region of interest" description="Disordered" evidence="3">
    <location>
        <begin position="2517"/>
        <end position="2564"/>
    </location>
</feature>